<feature type="non-terminal residue" evidence="1">
    <location>
        <position position="128"/>
    </location>
</feature>
<dbReference type="EMBL" id="BART01026036">
    <property type="protein sequence ID" value="GAG92155.1"/>
    <property type="molecule type" value="Genomic_DNA"/>
</dbReference>
<proteinExistence type="predicted"/>
<sequence length="128" mass="15202">MTDIEVLTPKGYVKLKDPGRQYSVTTILKTNKTPFYKTLNIPNGPFRLFKLIQVLRINKLLKIDKDITLVRDDKTLNIFSWFYTPYLLEADIRILRKLMGIFCTKIKECKTSLINKYPKFWMIKGLFY</sequence>
<accession>X1BAP5</accession>
<comment type="caution">
    <text evidence="1">The sequence shown here is derived from an EMBL/GenBank/DDBJ whole genome shotgun (WGS) entry which is preliminary data.</text>
</comment>
<evidence type="ECO:0000313" key="1">
    <source>
        <dbReference type="EMBL" id="GAG92155.1"/>
    </source>
</evidence>
<dbReference type="AlphaFoldDB" id="X1BAP5"/>
<protein>
    <submittedName>
        <fullName evidence="1">Uncharacterized protein</fullName>
    </submittedName>
</protein>
<organism evidence="1">
    <name type="scientific">marine sediment metagenome</name>
    <dbReference type="NCBI Taxonomy" id="412755"/>
    <lineage>
        <taxon>unclassified sequences</taxon>
        <taxon>metagenomes</taxon>
        <taxon>ecological metagenomes</taxon>
    </lineage>
</organism>
<name>X1BAP5_9ZZZZ</name>
<reference evidence="1" key="1">
    <citation type="journal article" date="2014" name="Front. Microbiol.">
        <title>High frequency of phylogenetically diverse reductive dehalogenase-homologous genes in deep subseafloor sedimentary metagenomes.</title>
        <authorList>
            <person name="Kawai M."/>
            <person name="Futagami T."/>
            <person name="Toyoda A."/>
            <person name="Takaki Y."/>
            <person name="Nishi S."/>
            <person name="Hori S."/>
            <person name="Arai W."/>
            <person name="Tsubouchi T."/>
            <person name="Morono Y."/>
            <person name="Uchiyama I."/>
            <person name="Ito T."/>
            <person name="Fujiyama A."/>
            <person name="Inagaki F."/>
            <person name="Takami H."/>
        </authorList>
    </citation>
    <scope>NUCLEOTIDE SEQUENCE</scope>
    <source>
        <strain evidence="1">Expedition CK06-06</strain>
    </source>
</reference>
<gene>
    <name evidence="1" type="ORF">S01H4_46566</name>
</gene>